<dbReference type="AlphaFoldDB" id="A0A7J9N7Y0"/>
<reference evidence="1 2" key="1">
    <citation type="journal article" date="2019" name="Genome Biol. Evol.">
        <title>Insights into the evolution of the New World diploid cottons (Gossypium, subgenus Houzingenia) based on genome sequencing.</title>
        <authorList>
            <person name="Grover C.E."/>
            <person name="Arick M.A. 2nd"/>
            <person name="Thrash A."/>
            <person name="Conover J.L."/>
            <person name="Sanders W.S."/>
            <person name="Peterson D.G."/>
            <person name="Frelichowski J.E."/>
            <person name="Scheffler J.A."/>
            <person name="Scheffler B.E."/>
            <person name="Wendel J.F."/>
        </authorList>
    </citation>
    <scope>NUCLEOTIDE SEQUENCE [LARGE SCALE GENOMIC DNA]</scope>
    <source>
        <strain evidence="1">1</strain>
        <tissue evidence="1">Leaf</tissue>
    </source>
</reference>
<dbReference type="Proteomes" id="UP000593576">
    <property type="component" value="Unassembled WGS sequence"/>
</dbReference>
<organism evidence="1 2">
    <name type="scientific">Gossypium schwendimanii</name>
    <name type="common">Cotton</name>
    <dbReference type="NCBI Taxonomy" id="34291"/>
    <lineage>
        <taxon>Eukaryota</taxon>
        <taxon>Viridiplantae</taxon>
        <taxon>Streptophyta</taxon>
        <taxon>Embryophyta</taxon>
        <taxon>Tracheophyta</taxon>
        <taxon>Spermatophyta</taxon>
        <taxon>Magnoliopsida</taxon>
        <taxon>eudicotyledons</taxon>
        <taxon>Gunneridae</taxon>
        <taxon>Pentapetalae</taxon>
        <taxon>rosids</taxon>
        <taxon>malvids</taxon>
        <taxon>Malvales</taxon>
        <taxon>Malvaceae</taxon>
        <taxon>Malvoideae</taxon>
        <taxon>Gossypium</taxon>
    </lineage>
</organism>
<comment type="caution">
    <text evidence="1">The sequence shown here is derived from an EMBL/GenBank/DDBJ whole genome shotgun (WGS) entry which is preliminary data.</text>
</comment>
<evidence type="ECO:0000313" key="2">
    <source>
        <dbReference type="Proteomes" id="UP000593576"/>
    </source>
</evidence>
<protein>
    <submittedName>
        <fullName evidence="1">Uncharacterized protein</fullName>
    </submittedName>
</protein>
<proteinExistence type="predicted"/>
<evidence type="ECO:0000313" key="1">
    <source>
        <dbReference type="EMBL" id="MBA0879156.1"/>
    </source>
</evidence>
<sequence>MFSICVKDFMDEMVCVSFEPFRLDLWKFIFKELKTKSEFTDTLEIAKKISSSRGEWTLTNA</sequence>
<dbReference type="OrthoDB" id="1689146at2759"/>
<keyword evidence="2" id="KW-1185">Reference proteome</keyword>
<accession>A0A7J9N7Y0</accession>
<gene>
    <name evidence="1" type="ORF">Goshw_000405</name>
</gene>
<name>A0A7J9N7Y0_GOSSC</name>
<dbReference type="EMBL" id="JABFAF010274257">
    <property type="protein sequence ID" value="MBA0879156.1"/>
    <property type="molecule type" value="Genomic_DNA"/>
</dbReference>